<reference evidence="1 2" key="1">
    <citation type="submission" date="2019-03" db="EMBL/GenBank/DDBJ databases">
        <title>Genomic Encyclopedia of Type Strains, Phase IV (KMG-IV): sequencing the most valuable type-strain genomes for metagenomic binning, comparative biology and taxonomic classification.</title>
        <authorList>
            <person name="Goeker M."/>
        </authorList>
    </citation>
    <scope>NUCLEOTIDE SEQUENCE [LARGE SCALE GENOMIC DNA]</scope>
    <source>
        <strain evidence="1 2">DSM 24830</strain>
    </source>
</reference>
<dbReference type="AlphaFoldDB" id="A0A4R1F2S1"/>
<dbReference type="Pfam" id="PF09720">
    <property type="entry name" value="Unstab_antitox"/>
    <property type="match status" value="1"/>
</dbReference>
<protein>
    <submittedName>
        <fullName evidence="1">Putative addiction module component (TIGR02574 family)</fullName>
    </submittedName>
</protein>
<accession>A0A4R1F2S1</accession>
<evidence type="ECO:0000313" key="2">
    <source>
        <dbReference type="Proteomes" id="UP000294887"/>
    </source>
</evidence>
<dbReference type="Proteomes" id="UP000294887">
    <property type="component" value="Unassembled WGS sequence"/>
</dbReference>
<gene>
    <name evidence="1" type="ORF">EV695_0330</name>
</gene>
<organism evidence="1 2">
    <name type="scientific">Cocleimonas flava</name>
    <dbReference type="NCBI Taxonomy" id="634765"/>
    <lineage>
        <taxon>Bacteria</taxon>
        <taxon>Pseudomonadati</taxon>
        <taxon>Pseudomonadota</taxon>
        <taxon>Gammaproteobacteria</taxon>
        <taxon>Thiotrichales</taxon>
        <taxon>Thiotrichaceae</taxon>
        <taxon>Cocleimonas</taxon>
    </lineage>
</organism>
<dbReference type="NCBIfam" id="TIGR02574">
    <property type="entry name" value="stabl_TIGR02574"/>
    <property type="match status" value="1"/>
</dbReference>
<comment type="caution">
    <text evidence="1">The sequence shown here is derived from an EMBL/GenBank/DDBJ whole genome shotgun (WGS) entry which is preliminary data.</text>
</comment>
<dbReference type="RefSeq" id="WP_131904171.1">
    <property type="nucleotide sequence ID" value="NZ_BAAAFU010000008.1"/>
</dbReference>
<dbReference type="EMBL" id="SMFQ01000002">
    <property type="protein sequence ID" value="TCJ88476.1"/>
    <property type="molecule type" value="Genomic_DNA"/>
</dbReference>
<dbReference type="InterPro" id="IPR013406">
    <property type="entry name" value="CHP02574_addiction_mod"/>
</dbReference>
<dbReference type="OrthoDB" id="8549727at2"/>
<sequence>MSNSASSILDKALELSANERADVAEKLLSSLDSPDPRIDELWAKEADSRVEAHKKGELKSVSDEQVFSKYMKK</sequence>
<evidence type="ECO:0000313" key="1">
    <source>
        <dbReference type="EMBL" id="TCJ88476.1"/>
    </source>
</evidence>
<keyword evidence="2" id="KW-1185">Reference proteome</keyword>
<proteinExistence type="predicted"/>
<name>A0A4R1F2S1_9GAMM</name>